<dbReference type="Proteomes" id="UP000789759">
    <property type="component" value="Unassembled WGS sequence"/>
</dbReference>
<name>A0A9N9ERE3_9GLOM</name>
<sequence>MANTERGGTIRDYIEARKKGGMTWDEFRKIRSESKGPEVSDFELIKYRKKLDEEREAKLKYASSTNKKKKKHSRQHINIERESKDKHHTKEKHHKSTKRRYRSSEERSSSDSDHKGRDDNHKKHHGHHSHSHKKHKHKIKEEEHRGDTPVRLSEFLKHGSSSSDE</sequence>
<dbReference type="AlphaFoldDB" id="A0A9N9ERE3"/>
<evidence type="ECO:0000256" key="1">
    <source>
        <dbReference type="SAM" id="MobiDB-lite"/>
    </source>
</evidence>
<organism evidence="2 3">
    <name type="scientific">Cetraspora pellucida</name>
    <dbReference type="NCBI Taxonomy" id="1433469"/>
    <lineage>
        <taxon>Eukaryota</taxon>
        <taxon>Fungi</taxon>
        <taxon>Fungi incertae sedis</taxon>
        <taxon>Mucoromycota</taxon>
        <taxon>Glomeromycotina</taxon>
        <taxon>Glomeromycetes</taxon>
        <taxon>Diversisporales</taxon>
        <taxon>Gigasporaceae</taxon>
        <taxon>Cetraspora</taxon>
    </lineage>
</organism>
<proteinExistence type="predicted"/>
<reference evidence="2" key="1">
    <citation type="submission" date="2021-06" db="EMBL/GenBank/DDBJ databases">
        <authorList>
            <person name="Kallberg Y."/>
            <person name="Tangrot J."/>
            <person name="Rosling A."/>
        </authorList>
    </citation>
    <scope>NUCLEOTIDE SEQUENCE</scope>
    <source>
        <strain evidence="2">FL966</strain>
    </source>
</reference>
<feature type="compositionally biased region" description="Basic and acidic residues" evidence="1">
    <location>
        <begin position="139"/>
        <end position="148"/>
    </location>
</feature>
<feature type="compositionally biased region" description="Basic residues" evidence="1">
    <location>
        <begin position="66"/>
        <end position="75"/>
    </location>
</feature>
<accession>A0A9N9ERE3</accession>
<feature type="region of interest" description="Disordered" evidence="1">
    <location>
        <begin position="59"/>
        <end position="165"/>
    </location>
</feature>
<dbReference type="OrthoDB" id="2162316at2759"/>
<protein>
    <submittedName>
        <fullName evidence="2">21734_t:CDS:1</fullName>
    </submittedName>
</protein>
<feature type="compositionally biased region" description="Basic and acidic residues" evidence="1">
    <location>
        <begin position="102"/>
        <end position="121"/>
    </location>
</feature>
<feature type="compositionally biased region" description="Basic residues" evidence="1">
    <location>
        <begin position="122"/>
        <end position="138"/>
    </location>
</feature>
<feature type="compositionally biased region" description="Basic residues" evidence="1">
    <location>
        <begin position="86"/>
        <end position="101"/>
    </location>
</feature>
<comment type="caution">
    <text evidence="2">The sequence shown here is derived from an EMBL/GenBank/DDBJ whole genome shotgun (WGS) entry which is preliminary data.</text>
</comment>
<dbReference type="EMBL" id="CAJVQA010009486">
    <property type="protein sequence ID" value="CAG8685580.1"/>
    <property type="molecule type" value="Genomic_DNA"/>
</dbReference>
<evidence type="ECO:0000313" key="2">
    <source>
        <dbReference type="EMBL" id="CAG8685580.1"/>
    </source>
</evidence>
<evidence type="ECO:0000313" key="3">
    <source>
        <dbReference type="Proteomes" id="UP000789759"/>
    </source>
</evidence>
<keyword evidence="3" id="KW-1185">Reference proteome</keyword>
<gene>
    <name evidence="2" type="ORF">CPELLU_LOCUS11050</name>
</gene>